<accession>A0A8A2V8T6</accession>
<dbReference type="PROSITE" id="PS51318">
    <property type="entry name" value="TAT"/>
    <property type="match status" value="1"/>
</dbReference>
<dbReference type="InterPro" id="IPR029058">
    <property type="entry name" value="AB_hydrolase_fold"/>
</dbReference>
<dbReference type="PANTHER" id="PTHR43265:SF1">
    <property type="entry name" value="ESTERASE ESTD"/>
    <property type="match status" value="1"/>
</dbReference>
<feature type="region of interest" description="Disordered" evidence="1">
    <location>
        <begin position="27"/>
        <end position="52"/>
    </location>
</feature>
<evidence type="ECO:0000259" key="2">
    <source>
        <dbReference type="Pfam" id="PF12697"/>
    </source>
</evidence>
<dbReference type="SUPFAM" id="SSF53474">
    <property type="entry name" value="alpha/beta-Hydrolases"/>
    <property type="match status" value="1"/>
</dbReference>
<reference evidence="3 4" key="1">
    <citation type="submission" date="2021-03" db="EMBL/GenBank/DDBJ databases">
        <title>Haloterrigena longa sp. nov. and Haloterrigena limicola sp. nov., extremely halophilic archaea isolated from a salt lake.</title>
        <authorList>
            <person name="Henglin C."/>
        </authorList>
    </citation>
    <scope>NUCLEOTIDE SEQUENCE [LARGE SCALE GENOMIC DNA]</scope>
    <source>
        <strain evidence="3 4">KZCA68</strain>
    </source>
</reference>
<gene>
    <name evidence="3" type="ORF">J0X25_13515</name>
</gene>
<dbReference type="GO" id="GO:0052689">
    <property type="term" value="F:carboxylic ester hydrolase activity"/>
    <property type="evidence" value="ECO:0007669"/>
    <property type="project" value="TreeGrafter"/>
</dbReference>
<dbReference type="EMBL" id="CP071462">
    <property type="protein sequence ID" value="QSW98409.1"/>
    <property type="molecule type" value="Genomic_DNA"/>
</dbReference>
<evidence type="ECO:0000313" key="3">
    <source>
        <dbReference type="EMBL" id="QSW98409.1"/>
    </source>
</evidence>
<dbReference type="Pfam" id="PF12697">
    <property type="entry name" value="Abhydrolase_6"/>
    <property type="match status" value="1"/>
</dbReference>
<dbReference type="InterPro" id="IPR006311">
    <property type="entry name" value="TAT_signal"/>
</dbReference>
<feature type="compositionally biased region" description="Acidic residues" evidence="1">
    <location>
        <begin position="28"/>
        <end position="46"/>
    </location>
</feature>
<name>A0A8A2V8T6_9EURY</name>
<dbReference type="KEGG" id="hakz:J0X25_13515"/>
<dbReference type="PANTHER" id="PTHR43265">
    <property type="entry name" value="ESTERASE ESTD"/>
    <property type="match status" value="1"/>
</dbReference>
<dbReference type="Gene3D" id="3.40.50.1820">
    <property type="entry name" value="alpha/beta hydrolase"/>
    <property type="match status" value="1"/>
</dbReference>
<dbReference type="InterPro" id="IPR000073">
    <property type="entry name" value="AB_hydrolase_1"/>
</dbReference>
<dbReference type="InterPro" id="IPR053145">
    <property type="entry name" value="AB_hydrolase_Est10"/>
</dbReference>
<dbReference type="PROSITE" id="PS51257">
    <property type="entry name" value="PROKAR_LIPOPROTEIN"/>
    <property type="match status" value="1"/>
</dbReference>
<evidence type="ECO:0000256" key="1">
    <source>
        <dbReference type="SAM" id="MobiDB-lite"/>
    </source>
</evidence>
<keyword evidence="3" id="KW-0378">Hydrolase</keyword>
<organism evidence="3 4">
    <name type="scientific">Haloterrigena alkaliphila</name>
    <dbReference type="NCBI Taxonomy" id="2816475"/>
    <lineage>
        <taxon>Archaea</taxon>
        <taxon>Methanobacteriati</taxon>
        <taxon>Methanobacteriota</taxon>
        <taxon>Stenosarchaea group</taxon>
        <taxon>Halobacteria</taxon>
        <taxon>Halobacteriales</taxon>
        <taxon>Natrialbaceae</taxon>
        <taxon>Haloterrigena</taxon>
    </lineage>
</organism>
<dbReference type="GeneID" id="63188342"/>
<dbReference type="RefSeq" id="WP_207288018.1">
    <property type="nucleotide sequence ID" value="NZ_CP071462.1"/>
</dbReference>
<feature type="domain" description="AB hydrolase-1" evidence="2">
    <location>
        <begin position="203"/>
        <end position="363"/>
    </location>
</feature>
<protein>
    <submittedName>
        <fullName evidence="3">Alpha/beta fold hydrolase</fullName>
    </submittedName>
</protein>
<keyword evidence="4" id="KW-1185">Reference proteome</keyword>
<dbReference type="Proteomes" id="UP000663203">
    <property type="component" value="Chromosome"/>
</dbReference>
<dbReference type="AlphaFoldDB" id="A0A8A2V8T6"/>
<sequence length="467" mass="50481">MTALDRRQLLAAISTTTAAALAGCSDALDGESELDGNETDPSEDGTDSAPDTPAELATAFAEKLAAERFEAASELTSVPHVGSIPAGNLEQFWMGYTSAHGAFEELTGVEETDDLDTRQARTFGDATVFRIGLAFENGQDGLLAGIDVDVTAVDFAGEYERPSYVDPDAFTAESVPVSGEGCHLEGTAAVPTEPAAGDDVPGVVLVHGSGAADENYDNGGTQLFRDLAEGLASRGIAVLRYDKRTYRCNVDFADHTLDRVTVDDALVAIDELRGVDGVDADRIAVVGHSMGGMAAPRIADRDGDLAGAVSLAGNARPMIDLVPDQLEYQSNLGEHEWEQLDRRVEQIRTQVERVRNGEYEAGELVAMYPGALWQSLEEYDPFETARTTDVPLCFLQGSRDYQVTLENDFELWREELGDRSATAFESYDGINHLFMPGRRPSNPNEYRARNNVAEAVIDDLADWIDGR</sequence>
<evidence type="ECO:0000313" key="4">
    <source>
        <dbReference type="Proteomes" id="UP000663203"/>
    </source>
</evidence>
<proteinExistence type="predicted"/>